<name>A0A5B0DXL4_9HYPH</name>
<gene>
    <name evidence="2" type="ORF">FPY71_07125</name>
</gene>
<proteinExistence type="predicted"/>
<protein>
    <recommendedName>
        <fullName evidence="1">LexA repressor DNA-binding domain-containing protein</fullName>
    </recommendedName>
</protein>
<dbReference type="Proteomes" id="UP000324738">
    <property type="component" value="Unassembled WGS sequence"/>
</dbReference>
<evidence type="ECO:0000313" key="2">
    <source>
        <dbReference type="EMBL" id="KAA0970290.1"/>
    </source>
</evidence>
<dbReference type="AlphaFoldDB" id="A0A5B0DXL4"/>
<organism evidence="2 3">
    <name type="scientific">Aureimonas fodinaquatilis</name>
    <dbReference type="NCBI Taxonomy" id="2565783"/>
    <lineage>
        <taxon>Bacteria</taxon>
        <taxon>Pseudomonadati</taxon>
        <taxon>Pseudomonadota</taxon>
        <taxon>Alphaproteobacteria</taxon>
        <taxon>Hyphomicrobiales</taxon>
        <taxon>Aurantimonadaceae</taxon>
        <taxon>Aureimonas</taxon>
    </lineage>
</organism>
<dbReference type="SUPFAM" id="SSF46785">
    <property type="entry name" value="Winged helix' DNA-binding domain"/>
    <property type="match status" value="1"/>
</dbReference>
<accession>A0A5B0DXL4</accession>
<dbReference type="GO" id="GO:0004252">
    <property type="term" value="F:serine-type endopeptidase activity"/>
    <property type="evidence" value="ECO:0007669"/>
    <property type="project" value="InterPro"/>
</dbReference>
<dbReference type="InterPro" id="IPR006199">
    <property type="entry name" value="LexA_DNA-bd_dom"/>
</dbReference>
<dbReference type="RefSeq" id="WP_149299128.1">
    <property type="nucleotide sequence ID" value="NZ_VTWH01000002.1"/>
</dbReference>
<sequence length="122" mass="14168">MSTFQPLRSRDQVIKYLEQNPEVVRDAHARMEHRPRNPMTMTARMRDLLAFIRDYINEHGIAPSCEEMVEAIGLRSKSGAHRLMVALEERGHIERSFSRARCIRIINPEYQPAQHAAPSRFA</sequence>
<keyword evidence="3" id="KW-1185">Reference proteome</keyword>
<comment type="caution">
    <text evidence="2">The sequence shown here is derived from an EMBL/GenBank/DDBJ whole genome shotgun (WGS) entry which is preliminary data.</text>
</comment>
<evidence type="ECO:0000313" key="3">
    <source>
        <dbReference type="Proteomes" id="UP000324738"/>
    </source>
</evidence>
<dbReference type="PANTHER" id="PTHR33516">
    <property type="entry name" value="LEXA REPRESSOR"/>
    <property type="match status" value="1"/>
</dbReference>
<dbReference type="GO" id="GO:0006508">
    <property type="term" value="P:proteolysis"/>
    <property type="evidence" value="ECO:0007669"/>
    <property type="project" value="InterPro"/>
</dbReference>
<reference evidence="2 3" key="1">
    <citation type="submission" date="2019-08" db="EMBL/GenBank/DDBJ databases">
        <title>Aureimonas fodiniaquatilis sp. nov., isolated from a coal mine wastewater.</title>
        <authorList>
            <person name="Kim W."/>
        </authorList>
    </citation>
    <scope>NUCLEOTIDE SEQUENCE [LARGE SCALE GENOMIC DNA]</scope>
    <source>
        <strain evidence="2 3">CAU 1482</strain>
    </source>
</reference>
<dbReference type="OrthoDB" id="8266124at2"/>
<dbReference type="Pfam" id="PF01726">
    <property type="entry name" value="LexA_DNA_bind"/>
    <property type="match status" value="1"/>
</dbReference>
<dbReference type="InterPro" id="IPR050077">
    <property type="entry name" value="LexA_repressor"/>
</dbReference>
<dbReference type="EMBL" id="VTWH01000002">
    <property type="protein sequence ID" value="KAA0970290.1"/>
    <property type="molecule type" value="Genomic_DNA"/>
</dbReference>
<feature type="domain" description="LexA repressor DNA-binding" evidence="1">
    <location>
        <begin position="41"/>
        <end position="101"/>
    </location>
</feature>
<dbReference type="PANTHER" id="PTHR33516:SF2">
    <property type="entry name" value="LEXA REPRESSOR-RELATED"/>
    <property type="match status" value="1"/>
</dbReference>
<evidence type="ECO:0000259" key="1">
    <source>
        <dbReference type="Pfam" id="PF01726"/>
    </source>
</evidence>
<dbReference type="InterPro" id="IPR036388">
    <property type="entry name" value="WH-like_DNA-bd_sf"/>
</dbReference>
<dbReference type="InterPro" id="IPR036390">
    <property type="entry name" value="WH_DNA-bd_sf"/>
</dbReference>
<dbReference type="Gene3D" id="1.10.10.10">
    <property type="entry name" value="Winged helix-like DNA-binding domain superfamily/Winged helix DNA-binding domain"/>
    <property type="match status" value="1"/>
</dbReference>